<sequence>MLTKTLPFGFELLREAFVLTRTLGSKVLRRSCQLISVVLATSHQLHERNDKARQQTNPRRHQIADGIGIHGGSVRRT</sequence>
<keyword evidence="2" id="KW-1185">Reference proteome</keyword>
<organism evidence="1 2">
    <name type="scientific">Nocardioides immobilis</name>
    <dbReference type="NCBI Taxonomy" id="2049295"/>
    <lineage>
        <taxon>Bacteria</taxon>
        <taxon>Bacillati</taxon>
        <taxon>Actinomycetota</taxon>
        <taxon>Actinomycetes</taxon>
        <taxon>Propionibacteriales</taxon>
        <taxon>Nocardioidaceae</taxon>
        <taxon>Nocardioides</taxon>
    </lineage>
</organism>
<reference evidence="1 2" key="1">
    <citation type="submission" date="2018-09" db="EMBL/GenBank/DDBJ databases">
        <title>Genome sequencing of Nocardioides immobilis CCTCC AB 2017083 for comparison to Nocardioides silvaticus.</title>
        <authorList>
            <person name="Li C."/>
            <person name="Wang G."/>
        </authorList>
    </citation>
    <scope>NUCLEOTIDE SEQUENCE [LARGE SCALE GENOMIC DNA]</scope>
    <source>
        <strain evidence="1 2">CCTCC AB 2017083</strain>
    </source>
</reference>
<comment type="caution">
    <text evidence="1">The sequence shown here is derived from an EMBL/GenBank/DDBJ whole genome shotgun (WGS) entry which is preliminary data.</text>
</comment>
<evidence type="ECO:0000313" key="2">
    <source>
        <dbReference type="Proteomes" id="UP000283644"/>
    </source>
</evidence>
<dbReference type="Proteomes" id="UP000283644">
    <property type="component" value="Unassembled WGS sequence"/>
</dbReference>
<evidence type="ECO:0000313" key="1">
    <source>
        <dbReference type="EMBL" id="RHW28306.1"/>
    </source>
</evidence>
<dbReference type="EMBL" id="QXGH01000010">
    <property type="protein sequence ID" value="RHW28306.1"/>
    <property type="molecule type" value="Genomic_DNA"/>
</dbReference>
<dbReference type="AlphaFoldDB" id="A0A417Y740"/>
<name>A0A417Y740_9ACTN</name>
<accession>A0A417Y740</accession>
<proteinExistence type="predicted"/>
<protein>
    <submittedName>
        <fullName evidence="1">Uncharacterized protein</fullName>
    </submittedName>
</protein>
<gene>
    <name evidence="1" type="ORF">D0Z08_04845</name>
</gene>